<dbReference type="OrthoDB" id="337567at2"/>
<dbReference type="STRING" id="1236989.JCM15548_14288"/>
<dbReference type="SUPFAM" id="SSF143880">
    <property type="entry name" value="NE0471 N-terminal domain-like"/>
    <property type="match status" value="1"/>
</dbReference>
<dbReference type="PROSITE" id="PS50943">
    <property type="entry name" value="HTH_CROC1"/>
    <property type="match status" value="1"/>
</dbReference>
<keyword evidence="3" id="KW-1185">Reference proteome</keyword>
<comment type="caution">
    <text evidence="2">The sequence shown here is derived from an EMBL/GenBank/DDBJ whole genome shotgun (WGS) entry which is preliminary data.</text>
</comment>
<evidence type="ECO:0000313" key="3">
    <source>
        <dbReference type="Proteomes" id="UP000032900"/>
    </source>
</evidence>
<dbReference type="GO" id="GO:0003677">
    <property type="term" value="F:DNA binding"/>
    <property type="evidence" value="ECO:0007669"/>
    <property type="project" value="InterPro"/>
</dbReference>
<dbReference type="EMBL" id="BAZW01000067">
    <property type="protein sequence ID" value="GAO31881.1"/>
    <property type="molecule type" value="Genomic_DNA"/>
</dbReference>
<evidence type="ECO:0000313" key="2">
    <source>
        <dbReference type="EMBL" id="GAO31881.1"/>
    </source>
</evidence>
<dbReference type="Proteomes" id="UP000032900">
    <property type="component" value="Unassembled WGS sequence"/>
</dbReference>
<dbReference type="Gene3D" id="1.10.260.40">
    <property type="entry name" value="lambda repressor-like DNA-binding domains"/>
    <property type="match status" value="1"/>
</dbReference>
<name>A0A0E9M397_9BACT</name>
<dbReference type="InterPro" id="IPR001387">
    <property type="entry name" value="Cro/C1-type_HTH"/>
</dbReference>
<dbReference type="CDD" id="cd00093">
    <property type="entry name" value="HTH_XRE"/>
    <property type="match status" value="1"/>
</dbReference>
<feature type="domain" description="HTH cro/C1-type" evidence="1">
    <location>
        <begin position="116"/>
        <end position="171"/>
    </location>
</feature>
<proteinExistence type="predicted"/>
<reference evidence="2 3" key="1">
    <citation type="journal article" date="2015" name="Microbes Environ.">
        <title>Distribution and evolution of nitrogen fixation genes in the phylum bacteroidetes.</title>
        <authorList>
            <person name="Inoue J."/>
            <person name="Oshima K."/>
            <person name="Suda W."/>
            <person name="Sakamoto M."/>
            <person name="Iino T."/>
            <person name="Noda S."/>
            <person name="Hongoh Y."/>
            <person name="Hattori M."/>
            <person name="Ohkuma M."/>
        </authorList>
    </citation>
    <scope>NUCLEOTIDE SEQUENCE [LARGE SCALE GENOMIC DNA]</scope>
    <source>
        <strain evidence="2">JCM 15548</strain>
    </source>
</reference>
<protein>
    <recommendedName>
        <fullName evidence="1">HTH cro/C1-type domain-containing protein</fullName>
    </recommendedName>
</protein>
<accession>A0A0E9M397</accession>
<dbReference type="SUPFAM" id="SSF47413">
    <property type="entry name" value="lambda repressor-like DNA-binding domains"/>
    <property type="match status" value="1"/>
</dbReference>
<dbReference type="AlphaFoldDB" id="A0A0E9M397"/>
<dbReference type="Pfam" id="PF01381">
    <property type="entry name" value="HTH_3"/>
    <property type="match status" value="1"/>
</dbReference>
<dbReference type="RefSeq" id="WP_062128270.1">
    <property type="nucleotide sequence ID" value="NZ_BAZW01000067.1"/>
</dbReference>
<gene>
    <name evidence="2" type="ORF">JCM15548_14288</name>
</gene>
<dbReference type="Gene3D" id="3.30.2020.10">
    <property type="entry name" value="NE0471-like N-terminal domain"/>
    <property type="match status" value="1"/>
</dbReference>
<dbReference type="InterPro" id="IPR010982">
    <property type="entry name" value="Lambda_DNA-bd_dom_sf"/>
</dbReference>
<organism evidence="2 3">
    <name type="scientific">Geofilum rubicundum JCM 15548</name>
    <dbReference type="NCBI Taxonomy" id="1236989"/>
    <lineage>
        <taxon>Bacteria</taxon>
        <taxon>Pseudomonadati</taxon>
        <taxon>Bacteroidota</taxon>
        <taxon>Bacteroidia</taxon>
        <taxon>Marinilabiliales</taxon>
        <taxon>Marinilabiliaceae</taxon>
        <taxon>Geofilum</taxon>
    </lineage>
</organism>
<evidence type="ECO:0000259" key="1">
    <source>
        <dbReference type="PROSITE" id="PS50943"/>
    </source>
</evidence>
<dbReference type="SMART" id="SM00530">
    <property type="entry name" value="HTH_XRE"/>
    <property type="match status" value="1"/>
</dbReference>
<sequence>MMRKNLKLPRIIKIEKVEHFNVHCMFNNGESRLLDFKKIFHQWNISEGDIEHKLLELKEFKKVELRNNTLSWANIGYDIKNESGQIEKHPYEIGPDVLFQLSEPIDSQTSKPGFIIKTARLKAGLTQEQLATRSGTTRFYISRLENNKTDVEMSTFRKIIEAGLGKQLKLIIE</sequence>
<dbReference type="InterPro" id="IPR036782">
    <property type="entry name" value="NE0471-like_N"/>
</dbReference>